<feature type="domain" description="HpcH/HpaI aldolase/citrate lyase" evidence="4">
    <location>
        <begin position="18"/>
        <end position="237"/>
    </location>
</feature>
<dbReference type="Gene3D" id="3.20.20.60">
    <property type="entry name" value="Phosphoenolpyruvate-binding domains"/>
    <property type="match status" value="1"/>
</dbReference>
<dbReference type="PANTHER" id="PTHR30502">
    <property type="entry name" value="2-KETO-3-DEOXY-L-RHAMNONATE ALDOLASE"/>
    <property type="match status" value="1"/>
</dbReference>
<protein>
    <submittedName>
        <fullName evidence="5">4-hydroxy-2-oxo-heptane-1,7-dioate aldolase</fullName>
        <ecNumber evidence="5">4.1.2.52</ecNumber>
    </submittedName>
</protein>
<gene>
    <name evidence="5" type="primary">hpcH</name>
    <name evidence="5" type="ORF">BWX89_00183</name>
</gene>
<dbReference type="InterPro" id="IPR015813">
    <property type="entry name" value="Pyrv/PenolPyrv_kinase-like_dom"/>
</dbReference>
<accession>A0A1V6CDU8</accession>
<keyword evidence="2" id="KW-0479">Metal-binding</keyword>
<evidence type="ECO:0000256" key="2">
    <source>
        <dbReference type="ARBA" id="ARBA00022723"/>
    </source>
</evidence>
<keyword evidence="3 5" id="KW-0456">Lyase</keyword>
<dbReference type="GO" id="GO:0005737">
    <property type="term" value="C:cytoplasm"/>
    <property type="evidence" value="ECO:0007669"/>
    <property type="project" value="TreeGrafter"/>
</dbReference>
<comment type="caution">
    <text evidence="5">The sequence shown here is derived from an EMBL/GenBank/DDBJ whole genome shotgun (WGS) entry which is preliminary data.</text>
</comment>
<dbReference type="GO" id="GO:0016832">
    <property type="term" value="F:aldehyde-lyase activity"/>
    <property type="evidence" value="ECO:0007669"/>
    <property type="project" value="TreeGrafter"/>
</dbReference>
<dbReference type="GO" id="GO:0046872">
    <property type="term" value="F:metal ion binding"/>
    <property type="evidence" value="ECO:0007669"/>
    <property type="project" value="UniProtKB-KW"/>
</dbReference>
<dbReference type="EMBL" id="MWDQ01000024">
    <property type="protein sequence ID" value="OQB75060.1"/>
    <property type="molecule type" value="Genomic_DNA"/>
</dbReference>
<evidence type="ECO:0000256" key="3">
    <source>
        <dbReference type="ARBA" id="ARBA00023239"/>
    </source>
</evidence>
<evidence type="ECO:0000256" key="1">
    <source>
        <dbReference type="ARBA" id="ARBA00005568"/>
    </source>
</evidence>
<organism evidence="5">
    <name type="scientific">candidate division TA06 bacterium ADurb.Bin131</name>
    <dbReference type="NCBI Taxonomy" id="1852827"/>
    <lineage>
        <taxon>Bacteria</taxon>
        <taxon>Bacteria division TA06</taxon>
    </lineage>
</organism>
<dbReference type="EC" id="4.1.2.52" evidence="5"/>
<evidence type="ECO:0000259" key="4">
    <source>
        <dbReference type="Pfam" id="PF03328"/>
    </source>
</evidence>
<sequence length="262" mass="29218">MVHSKLVNLLKQKKPSIGGWVNLCDPGVIVIMAHAGYDWLLIDNEHHPFTESQIQTMILASKETNITPIVRVRGNDASHIKWVLDTGAGGIMVPMLESVNDVKKAISYSKYPPTGNRGYSPLRATDFLAFKQEYEQTANEEVLLICQIEQVSAVDEIEEIVKLQVDGVWIGQADLSFSMGYKGNMKHPDVQKAVEKVISAANKHNKPWGTTTANQEDFKKRINQGALLLISGSDSGFITSAAYERVQQCRRIIEVNENRVKI</sequence>
<dbReference type="PANTHER" id="PTHR30502:SF0">
    <property type="entry name" value="PHOSPHOENOLPYRUVATE CARBOXYLASE FAMILY PROTEIN"/>
    <property type="match status" value="1"/>
</dbReference>
<dbReference type="AlphaFoldDB" id="A0A1V6CDU8"/>
<dbReference type="InterPro" id="IPR005000">
    <property type="entry name" value="Aldolase/citrate-lyase_domain"/>
</dbReference>
<dbReference type="Pfam" id="PF03328">
    <property type="entry name" value="HpcH_HpaI"/>
    <property type="match status" value="1"/>
</dbReference>
<evidence type="ECO:0000313" key="5">
    <source>
        <dbReference type="EMBL" id="OQB75060.1"/>
    </source>
</evidence>
<comment type="similarity">
    <text evidence="1">Belongs to the HpcH/HpaI aldolase family.</text>
</comment>
<dbReference type="SUPFAM" id="SSF51621">
    <property type="entry name" value="Phosphoenolpyruvate/pyruvate domain"/>
    <property type="match status" value="1"/>
</dbReference>
<name>A0A1V6CDU8_UNCT6</name>
<proteinExistence type="inferred from homology"/>
<reference evidence="5" key="1">
    <citation type="submission" date="2017-02" db="EMBL/GenBank/DDBJ databases">
        <title>Delving into the versatile metabolic prowess of the omnipresent phylum Bacteroidetes.</title>
        <authorList>
            <person name="Nobu M.K."/>
            <person name="Mei R."/>
            <person name="Narihiro T."/>
            <person name="Kuroda K."/>
            <person name="Liu W.-T."/>
        </authorList>
    </citation>
    <scope>NUCLEOTIDE SEQUENCE</scope>
    <source>
        <strain evidence="5">ADurb.Bin131</strain>
    </source>
</reference>
<dbReference type="InterPro" id="IPR040442">
    <property type="entry name" value="Pyrv_kinase-like_dom_sf"/>
</dbReference>
<dbReference type="InterPro" id="IPR050251">
    <property type="entry name" value="HpcH-HpaI_aldolase"/>
</dbReference>
<dbReference type="Proteomes" id="UP000485562">
    <property type="component" value="Unassembled WGS sequence"/>
</dbReference>